<dbReference type="Gene3D" id="3.40.50.720">
    <property type="entry name" value="NAD(P)-binding Rossmann-like Domain"/>
    <property type="match status" value="1"/>
</dbReference>
<organism evidence="2 3">
    <name type="scientific">Streptoalloteichus tenebrarius (strain ATCC 17920 / DSM 40477 / JCM 4838 / CBS 697.72 / NBRC 16177 / NCIMB 11028 / NRRL B-12390 / A12253. 1 / ISP 5477)</name>
    <name type="common">Streptomyces tenebrarius</name>
    <dbReference type="NCBI Taxonomy" id="1933"/>
    <lineage>
        <taxon>Bacteria</taxon>
        <taxon>Bacillati</taxon>
        <taxon>Actinomycetota</taxon>
        <taxon>Actinomycetes</taxon>
        <taxon>Pseudonocardiales</taxon>
        <taxon>Pseudonocardiaceae</taxon>
        <taxon>Streptoalloteichus</taxon>
    </lineage>
</organism>
<proteinExistence type="predicted"/>
<protein>
    <submittedName>
        <fullName evidence="2">Uncharacterized conserved protein YbjT, contains NAD(P)-binding and DUF2867 domains</fullName>
    </submittedName>
</protein>
<dbReference type="RefSeq" id="WP_253670711.1">
    <property type="nucleotide sequence ID" value="NZ_JAMTCP010000020.1"/>
</dbReference>
<feature type="domain" description="NAD(P)-binding" evidence="1">
    <location>
        <begin position="10"/>
        <end position="172"/>
    </location>
</feature>
<dbReference type="InterPro" id="IPR051604">
    <property type="entry name" value="Ergot_Alk_Oxidoreductase"/>
</dbReference>
<dbReference type="PANTHER" id="PTHR43162">
    <property type="match status" value="1"/>
</dbReference>
<gene>
    <name evidence="2" type="ORF">LX15_003535</name>
</gene>
<dbReference type="EMBL" id="JAMTCP010000020">
    <property type="protein sequence ID" value="MCP2259826.1"/>
    <property type="molecule type" value="Genomic_DNA"/>
</dbReference>
<sequence>MTTAPILVTGGTGKTGRRVAARLRHLGVATRVASRSSGDVRFDWADEATWGPALSGVGAVYLVDSQTATAAEEMRAFVARAQASGVRRLVLLSARVWGELGDEAWLATENAVRESTVEWTVLRPTWFAQNFGEEALLVDALNQGELRLPTGEGREPFIDAEDIAEVAVAALTGDGHAGMTYELSGPRAMTWGEAVAEIAGATGRDLRFTAVSDEQYHEEITGRGWPAEAAAVTGLMFAHIREGHSEALSDGVQRVLGREPVDFTAYARRLASADS</sequence>
<accession>A0ABT1HWD7</accession>
<comment type="caution">
    <text evidence="2">The sequence shown here is derived from an EMBL/GenBank/DDBJ whole genome shotgun (WGS) entry which is preliminary data.</text>
</comment>
<dbReference type="InterPro" id="IPR036291">
    <property type="entry name" value="NAD(P)-bd_dom_sf"/>
</dbReference>
<dbReference type="SUPFAM" id="SSF51735">
    <property type="entry name" value="NAD(P)-binding Rossmann-fold domains"/>
    <property type="match status" value="1"/>
</dbReference>
<dbReference type="Proteomes" id="UP001205311">
    <property type="component" value="Unassembled WGS sequence"/>
</dbReference>
<evidence type="ECO:0000259" key="1">
    <source>
        <dbReference type="Pfam" id="PF13460"/>
    </source>
</evidence>
<name>A0ABT1HWD7_STRSD</name>
<dbReference type="Gene3D" id="3.90.25.10">
    <property type="entry name" value="UDP-galactose 4-epimerase, domain 1"/>
    <property type="match status" value="1"/>
</dbReference>
<dbReference type="InterPro" id="IPR016040">
    <property type="entry name" value="NAD(P)-bd_dom"/>
</dbReference>
<reference evidence="2 3" key="1">
    <citation type="submission" date="2022-06" db="EMBL/GenBank/DDBJ databases">
        <title>Genomic Encyclopedia of Archaeal and Bacterial Type Strains, Phase II (KMG-II): from individual species to whole genera.</title>
        <authorList>
            <person name="Goeker M."/>
        </authorList>
    </citation>
    <scope>NUCLEOTIDE SEQUENCE [LARGE SCALE GENOMIC DNA]</scope>
    <source>
        <strain evidence="2 3">DSM 40477</strain>
    </source>
</reference>
<dbReference type="PANTHER" id="PTHR43162:SF1">
    <property type="entry name" value="PRESTALK A DIFFERENTIATION PROTEIN A"/>
    <property type="match status" value="1"/>
</dbReference>
<keyword evidence="3" id="KW-1185">Reference proteome</keyword>
<dbReference type="Pfam" id="PF13460">
    <property type="entry name" value="NAD_binding_10"/>
    <property type="match status" value="1"/>
</dbReference>
<evidence type="ECO:0000313" key="3">
    <source>
        <dbReference type="Proteomes" id="UP001205311"/>
    </source>
</evidence>
<evidence type="ECO:0000313" key="2">
    <source>
        <dbReference type="EMBL" id="MCP2259826.1"/>
    </source>
</evidence>